<protein>
    <recommendedName>
        <fullName evidence="3">Tc1-like transposase DDE domain-containing protein</fullName>
    </recommendedName>
</protein>
<proteinExistence type="predicted"/>
<dbReference type="HOGENOM" id="CLU_1449099_0_0_1"/>
<evidence type="ECO:0000313" key="2">
    <source>
        <dbReference type="Proteomes" id="UP000000305"/>
    </source>
</evidence>
<organism evidence="1 2">
    <name type="scientific">Daphnia pulex</name>
    <name type="common">Water flea</name>
    <dbReference type="NCBI Taxonomy" id="6669"/>
    <lineage>
        <taxon>Eukaryota</taxon>
        <taxon>Metazoa</taxon>
        <taxon>Ecdysozoa</taxon>
        <taxon>Arthropoda</taxon>
        <taxon>Crustacea</taxon>
        <taxon>Branchiopoda</taxon>
        <taxon>Diplostraca</taxon>
        <taxon>Cladocera</taxon>
        <taxon>Anomopoda</taxon>
        <taxon>Daphniidae</taxon>
        <taxon>Daphnia</taxon>
    </lineage>
</organism>
<dbReference type="Gene3D" id="3.30.420.10">
    <property type="entry name" value="Ribonuclease H-like superfamily/Ribonuclease H"/>
    <property type="match status" value="1"/>
</dbReference>
<dbReference type="InParanoid" id="E9GG29"/>
<dbReference type="KEGG" id="dpx:DAPPUDRAFT_317478"/>
<reference evidence="1 2" key="1">
    <citation type="journal article" date="2011" name="Science">
        <title>The ecoresponsive genome of Daphnia pulex.</title>
        <authorList>
            <person name="Colbourne J.K."/>
            <person name="Pfrender M.E."/>
            <person name="Gilbert D."/>
            <person name="Thomas W.K."/>
            <person name="Tucker A."/>
            <person name="Oakley T.H."/>
            <person name="Tokishita S."/>
            <person name="Aerts A."/>
            <person name="Arnold G.J."/>
            <person name="Basu M.K."/>
            <person name="Bauer D.J."/>
            <person name="Caceres C.E."/>
            <person name="Carmel L."/>
            <person name="Casola C."/>
            <person name="Choi J.H."/>
            <person name="Detter J.C."/>
            <person name="Dong Q."/>
            <person name="Dusheyko S."/>
            <person name="Eads B.D."/>
            <person name="Frohlich T."/>
            <person name="Geiler-Samerotte K.A."/>
            <person name="Gerlach D."/>
            <person name="Hatcher P."/>
            <person name="Jogdeo S."/>
            <person name="Krijgsveld J."/>
            <person name="Kriventseva E.V."/>
            <person name="Kultz D."/>
            <person name="Laforsch C."/>
            <person name="Lindquist E."/>
            <person name="Lopez J."/>
            <person name="Manak J.R."/>
            <person name="Muller J."/>
            <person name="Pangilinan J."/>
            <person name="Patwardhan R.P."/>
            <person name="Pitluck S."/>
            <person name="Pritham E.J."/>
            <person name="Rechtsteiner A."/>
            <person name="Rho M."/>
            <person name="Rogozin I.B."/>
            <person name="Sakarya O."/>
            <person name="Salamov A."/>
            <person name="Schaack S."/>
            <person name="Shapiro H."/>
            <person name="Shiga Y."/>
            <person name="Skalitzky C."/>
            <person name="Smith Z."/>
            <person name="Souvorov A."/>
            <person name="Sung W."/>
            <person name="Tang Z."/>
            <person name="Tsuchiya D."/>
            <person name="Tu H."/>
            <person name="Vos H."/>
            <person name="Wang M."/>
            <person name="Wolf Y.I."/>
            <person name="Yamagata H."/>
            <person name="Yamada T."/>
            <person name="Ye Y."/>
            <person name="Shaw J.R."/>
            <person name="Andrews J."/>
            <person name="Crease T.J."/>
            <person name="Tang H."/>
            <person name="Lucas S.M."/>
            <person name="Robertson H.M."/>
            <person name="Bork P."/>
            <person name="Koonin E.V."/>
            <person name="Zdobnov E.M."/>
            <person name="Grigoriev I.V."/>
            <person name="Lynch M."/>
            <person name="Boore J.L."/>
        </authorList>
    </citation>
    <scope>NUCLEOTIDE SEQUENCE [LARGE SCALE GENOMIC DNA]</scope>
</reference>
<accession>E9GG29</accession>
<dbReference type="GO" id="GO:0003676">
    <property type="term" value="F:nucleic acid binding"/>
    <property type="evidence" value="ECO:0007669"/>
    <property type="project" value="InterPro"/>
</dbReference>
<gene>
    <name evidence="1" type="ORF">DAPPUDRAFT_317478</name>
</gene>
<name>E9GG29_DAPPU</name>
<dbReference type="EMBL" id="GL732543">
    <property type="protein sequence ID" value="EFX81569.1"/>
    <property type="molecule type" value="Genomic_DNA"/>
</dbReference>
<dbReference type="Proteomes" id="UP000000305">
    <property type="component" value="Unassembled WGS sequence"/>
</dbReference>
<dbReference type="InterPro" id="IPR036397">
    <property type="entry name" value="RNaseH_sf"/>
</dbReference>
<dbReference type="OrthoDB" id="4843387at2759"/>
<evidence type="ECO:0000313" key="1">
    <source>
        <dbReference type="EMBL" id="EFX81569.1"/>
    </source>
</evidence>
<dbReference type="AlphaFoldDB" id="E9GG29"/>
<keyword evidence="2" id="KW-1185">Reference proteome</keyword>
<evidence type="ECO:0008006" key="3">
    <source>
        <dbReference type="Google" id="ProtNLM"/>
    </source>
</evidence>
<sequence length="187" mass="21665">MAEFIPKLDIETMMRRKQFAQKYLRSEEILIHPSFVDEQRFCFRSNGEITLHSGSHGKNVKDTVAVWSCIGVDHSRNAIKKLDSRLDTSQYKELLSLHVVPYCKERKLVHDHFPVHTAKSVRDFIPLNGVQVIEKWQNKSGDLVPLEIIWKEMAKKLSGILDFTTCPLRLKTSLCLKLFHVTDKDMS</sequence>
<dbReference type="PhylomeDB" id="E9GG29"/>